<keyword evidence="3" id="KW-0804">Transcription</keyword>
<dbReference type="PROSITE" id="PS50977">
    <property type="entry name" value="HTH_TETR_2"/>
    <property type="match status" value="1"/>
</dbReference>
<dbReference type="InterPro" id="IPR009057">
    <property type="entry name" value="Homeodomain-like_sf"/>
</dbReference>
<sequence>MVANTRSDLLAEAERLIRQGGYSAFSYADLANKIGITKASIHYHFPSKQRLAEEVAEQAIARFVETLARIEGEEASALARLRLYSQLFLEGFDDNLRPLCCALSSELVVLPESIQKMTTRYFNVHLEWLTRVVDAGIAQGELRWPGTAQGLAKLLLTTLEGGSLLARAHRNEALLFAGFDQVIAQL</sequence>
<evidence type="ECO:0000259" key="5">
    <source>
        <dbReference type="PROSITE" id="PS50977"/>
    </source>
</evidence>
<protein>
    <submittedName>
        <fullName evidence="6">TetR family transcriptional regulator</fullName>
    </submittedName>
</protein>
<evidence type="ECO:0000313" key="6">
    <source>
        <dbReference type="EMBL" id="GLT23778.1"/>
    </source>
</evidence>
<dbReference type="Pfam" id="PF00440">
    <property type="entry name" value="TetR_N"/>
    <property type="match status" value="1"/>
</dbReference>
<dbReference type="PANTHER" id="PTHR47506:SF7">
    <property type="entry name" value="TRANSCRIPTIONAL REGULATORY PROTEIN"/>
    <property type="match status" value="1"/>
</dbReference>
<accession>A0ABQ6FDU3</accession>
<proteinExistence type="predicted"/>
<organism evidence="6 7">
    <name type="scientific">Zoogloea oryzae</name>
    <dbReference type="NCBI Taxonomy" id="310767"/>
    <lineage>
        <taxon>Bacteria</taxon>
        <taxon>Pseudomonadati</taxon>
        <taxon>Pseudomonadota</taxon>
        <taxon>Betaproteobacteria</taxon>
        <taxon>Rhodocyclales</taxon>
        <taxon>Zoogloeaceae</taxon>
        <taxon>Zoogloea</taxon>
    </lineage>
</organism>
<dbReference type="SUPFAM" id="SSF46689">
    <property type="entry name" value="Homeodomain-like"/>
    <property type="match status" value="1"/>
</dbReference>
<dbReference type="PANTHER" id="PTHR47506">
    <property type="entry name" value="TRANSCRIPTIONAL REGULATORY PROTEIN"/>
    <property type="match status" value="1"/>
</dbReference>
<evidence type="ECO:0000256" key="2">
    <source>
        <dbReference type="ARBA" id="ARBA00023125"/>
    </source>
</evidence>
<keyword evidence="1" id="KW-0805">Transcription regulation</keyword>
<dbReference type="RefSeq" id="WP_284188960.1">
    <property type="nucleotide sequence ID" value="NZ_BSPX01000060.1"/>
</dbReference>
<dbReference type="EMBL" id="BSPX01000060">
    <property type="protein sequence ID" value="GLT23778.1"/>
    <property type="molecule type" value="Genomic_DNA"/>
</dbReference>
<dbReference type="PRINTS" id="PR00455">
    <property type="entry name" value="HTHTETR"/>
</dbReference>
<dbReference type="InterPro" id="IPR001647">
    <property type="entry name" value="HTH_TetR"/>
</dbReference>
<name>A0ABQ6FDU3_9RHOO</name>
<evidence type="ECO:0000256" key="3">
    <source>
        <dbReference type="ARBA" id="ARBA00023163"/>
    </source>
</evidence>
<reference evidence="7" key="1">
    <citation type="journal article" date="2019" name="Int. J. Syst. Evol. Microbiol.">
        <title>The Global Catalogue of Microorganisms (GCM) 10K type strain sequencing project: providing services to taxonomists for standard genome sequencing and annotation.</title>
        <authorList>
            <consortium name="The Broad Institute Genomics Platform"/>
            <consortium name="The Broad Institute Genome Sequencing Center for Infectious Disease"/>
            <person name="Wu L."/>
            <person name="Ma J."/>
        </authorList>
    </citation>
    <scope>NUCLEOTIDE SEQUENCE [LARGE SCALE GENOMIC DNA]</scope>
    <source>
        <strain evidence="7">NBRC 102407</strain>
    </source>
</reference>
<keyword evidence="7" id="KW-1185">Reference proteome</keyword>
<comment type="caution">
    <text evidence="6">The sequence shown here is derived from an EMBL/GenBank/DDBJ whole genome shotgun (WGS) entry which is preliminary data.</text>
</comment>
<evidence type="ECO:0000313" key="7">
    <source>
        <dbReference type="Proteomes" id="UP001157167"/>
    </source>
</evidence>
<evidence type="ECO:0000256" key="1">
    <source>
        <dbReference type="ARBA" id="ARBA00023015"/>
    </source>
</evidence>
<dbReference type="Gene3D" id="1.10.357.10">
    <property type="entry name" value="Tetracycline Repressor, domain 2"/>
    <property type="match status" value="1"/>
</dbReference>
<keyword evidence="2 4" id="KW-0238">DNA-binding</keyword>
<feature type="DNA-binding region" description="H-T-H motif" evidence="4">
    <location>
        <begin position="26"/>
        <end position="45"/>
    </location>
</feature>
<dbReference type="SUPFAM" id="SSF48498">
    <property type="entry name" value="Tetracyclin repressor-like, C-terminal domain"/>
    <property type="match status" value="1"/>
</dbReference>
<gene>
    <name evidence="6" type="ORF">GCM10007933_32490</name>
</gene>
<dbReference type="InterPro" id="IPR036271">
    <property type="entry name" value="Tet_transcr_reg_TetR-rel_C_sf"/>
</dbReference>
<feature type="domain" description="HTH tetR-type" evidence="5">
    <location>
        <begin position="3"/>
        <end position="63"/>
    </location>
</feature>
<dbReference type="Proteomes" id="UP001157167">
    <property type="component" value="Unassembled WGS sequence"/>
</dbReference>
<evidence type="ECO:0000256" key="4">
    <source>
        <dbReference type="PROSITE-ProRule" id="PRU00335"/>
    </source>
</evidence>